<evidence type="ECO:0000256" key="4">
    <source>
        <dbReference type="ARBA" id="ARBA00017803"/>
    </source>
</evidence>
<dbReference type="CDD" id="cd03218">
    <property type="entry name" value="ABC_YhbG"/>
    <property type="match status" value="1"/>
</dbReference>
<dbReference type="SMART" id="SM00382">
    <property type="entry name" value="AAA"/>
    <property type="match status" value="1"/>
</dbReference>
<dbReference type="InterPro" id="IPR032823">
    <property type="entry name" value="BCA_ABC_TP_C"/>
</dbReference>
<feature type="domain" description="ABC transporter" evidence="15">
    <location>
        <begin position="30"/>
        <end position="262"/>
    </location>
</feature>
<gene>
    <name evidence="16" type="primary">lptB</name>
    <name evidence="16" type="ORF">V6575_20730</name>
</gene>
<dbReference type="Pfam" id="PF00005">
    <property type="entry name" value="ABC_tran"/>
    <property type="match status" value="1"/>
</dbReference>
<comment type="function">
    <text evidence="13">Part of the ABC transporter complex LptBFG involved in the translocation of lipopolysaccharide (LPS) from the inner membrane to the outer membrane. Probably responsible for energy coupling to the transport system.</text>
</comment>
<dbReference type="Proteomes" id="UP001385499">
    <property type="component" value="Unassembled WGS sequence"/>
</dbReference>
<dbReference type="InterPro" id="IPR051120">
    <property type="entry name" value="ABC_AA/LPS_Transport"/>
</dbReference>
<dbReference type="InterPro" id="IPR030921">
    <property type="entry name" value="LPS_export_LptB"/>
</dbReference>
<evidence type="ECO:0000256" key="3">
    <source>
        <dbReference type="ARBA" id="ARBA00010865"/>
    </source>
</evidence>
<dbReference type="PANTHER" id="PTHR45772">
    <property type="entry name" value="CONSERVED COMPONENT OF ABC TRANSPORTER FOR NATURAL AMINO ACIDS-RELATED"/>
    <property type="match status" value="1"/>
</dbReference>
<accession>A0ABU8TQS6</accession>
<evidence type="ECO:0000256" key="7">
    <source>
        <dbReference type="ARBA" id="ARBA00022490"/>
    </source>
</evidence>
<comment type="caution">
    <text evidence="16">The sequence shown here is derived from an EMBL/GenBank/DDBJ whole genome shotgun (WGS) entry which is preliminary data.</text>
</comment>
<evidence type="ECO:0000313" key="17">
    <source>
        <dbReference type="Proteomes" id="UP001385499"/>
    </source>
</evidence>
<evidence type="ECO:0000256" key="14">
    <source>
        <dbReference type="ARBA" id="ARBA00026081"/>
    </source>
</evidence>
<evidence type="ECO:0000259" key="15">
    <source>
        <dbReference type="PROSITE" id="PS50893"/>
    </source>
</evidence>
<evidence type="ECO:0000256" key="5">
    <source>
        <dbReference type="ARBA" id="ARBA00022448"/>
    </source>
</evidence>
<dbReference type="RefSeq" id="WP_340277108.1">
    <property type="nucleotide sequence ID" value="NZ_JBAKIA010000020.1"/>
</dbReference>
<dbReference type="InterPro" id="IPR027417">
    <property type="entry name" value="P-loop_NTPase"/>
</dbReference>
<reference evidence="16 17" key="1">
    <citation type="submission" date="2024-02" db="EMBL/GenBank/DDBJ databases">
        <title>Roseibium algae sp. nov., isolated from marine alga (Grateloupia sp.), showing potential in myo-inositol conversion.</title>
        <authorList>
            <person name="Wang Y."/>
        </authorList>
    </citation>
    <scope>NUCLEOTIDE SEQUENCE [LARGE SCALE GENOMIC DNA]</scope>
    <source>
        <strain evidence="16 17">H3510</strain>
    </source>
</reference>
<dbReference type="InterPro" id="IPR003593">
    <property type="entry name" value="AAA+_ATPase"/>
</dbReference>
<dbReference type="EMBL" id="JBAKIA010000020">
    <property type="protein sequence ID" value="MEJ8476523.1"/>
    <property type="molecule type" value="Genomic_DNA"/>
</dbReference>
<keyword evidence="12" id="KW-0472">Membrane</keyword>
<keyword evidence="8" id="KW-0997">Cell inner membrane</keyword>
<name>A0ABU8TQS6_9HYPH</name>
<evidence type="ECO:0000256" key="11">
    <source>
        <dbReference type="ARBA" id="ARBA00022967"/>
    </source>
</evidence>
<evidence type="ECO:0000256" key="1">
    <source>
        <dbReference type="ARBA" id="ARBA00004496"/>
    </source>
</evidence>
<keyword evidence="7" id="KW-0963">Cytoplasm</keyword>
<evidence type="ECO:0000256" key="2">
    <source>
        <dbReference type="ARBA" id="ARBA00004515"/>
    </source>
</evidence>
<dbReference type="PROSITE" id="PS00211">
    <property type="entry name" value="ABC_TRANSPORTER_1"/>
    <property type="match status" value="1"/>
</dbReference>
<keyword evidence="11" id="KW-1278">Translocase</keyword>
<sequence>MKIFPFSSSGSTETAADEGAATVESGAGSLLVDGIGKTFGRRQVVKHVSLEVRPGESVGLLGPNGAGKTTTFYMITGLIRPDQGSIILDGFDMTRLPMYRRARLGIGYLPQEASIFRGLTVEENIRAVLEVIEPDRARRNEDLDNLLSEFGLTHLRKSPSIALSGGERRRVEIARALASRPSFMLLDEPFAGIDPIAVGDIQQLVRHLTERGIGVLITDHNVRETLGLIDRAYIIASGEVLTEGLPNEIVANPDVRRLYLGEQFTL</sequence>
<comment type="subcellular location">
    <subcellularLocation>
        <location evidence="2">Cell inner membrane</location>
        <topology evidence="2">Peripheral membrane protein</topology>
        <orientation evidence="2">Cytoplasmic side</orientation>
    </subcellularLocation>
    <subcellularLocation>
        <location evidence="1">Cytoplasm</location>
    </subcellularLocation>
</comment>
<keyword evidence="9" id="KW-0547">Nucleotide-binding</keyword>
<evidence type="ECO:0000256" key="6">
    <source>
        <dbReference type="ARBA" id="ARBA00022475"/>
    </source>
</evidence>
<dbReference type="InterPro" id="IPR003439">
    <property type="entry name" value="ABC_transporter-like_ATP-bd"/>
</dbReference>
<evidence type="ECO:0000313" key="16">
    <source>
        <dbReference type="EMBL" id="MEJ8476523.1"/>
    </source>
</evidence>
<keyword evidence="17" id="KW-1185">Reference proteome</keyword>
<evidence type="ECO:0000256" key="8">
    <source>
        <dbReference type="ARBA" id="ARBA00022519"/>
    </source>
</evidence>
<keyword evidence="10 16" id="KW-0067">ATP-binding</keyword>
<dbReference type="SUPFAM" id="SSF52540">
    <property type="entry name" value="P-loop containing nucleoside triphosphate hydrolases"/>
    <property type="match status" value="1"/>
</dbReference>
<dbReference type="PROSITE" id="PS50893">
    <property type="entry name" value="ABC_TRANSPORTER_2"/>
    <property type="match status" value="1"/>
</dbReference>
<evidence type="ECO:0000256" key="9">
    <source>
        <dbReference type="ARBA" id="ARBA00022741"/>
    </source>
</evidence>
<evidence type="ECO:0000256" key="13">
    <source>
        <dbReference type="ARBA" id="ARBA00024818"/>
    </source>
</evidence>
<organism evidence="16 17">
    <name type="scientific">Roseibium algae</name>
    <dbReference type="NCBI Taxonomy" id="3123038"/>
    <lineage>
        <taxon>Bacteria</taxon>
        <taxon>Pseudomonadati</taxon>
        <taxon>Pseudomonadota</taxon>
        <taxon>Alphaproteobacteria</taxon>
        <taxon>Hyphomicrobiales</taxon>
        <taxon>Stappiaceae</taxon>
        <taxon>Roseibium</taxon>
    </lineage>
</organism>
<dbReference type="NCBIfam" id="TIGR04406">
    <property type="entry name" value="LPS_export_lptB"/>
    <property type="match status" value="1"/>
</dbReference>
<evidence type="ECO:0000256" key="10">
    <source>
        <dbReference type="ARBA" id="ARBA00022840"/>
    </source>
</evidence>
<comment type="similarity">
    <text evidence="3">Belongs to the ABC transporter superfamily. Outer membrane lipopolysaccharide export (TC 1.B.42) family.</text>
</comment>
<dbReference type="GO" id="GO:0005524">
    <property type="term" value="F:ATP binding"/>
    <property type="evidence" value="ECO:0007669"/>
    <property type="project" value="UniProtKB-KW"/>
</dbReference>
<evidence type="ECO:0000256" key="12">
    <source>
        <dbReference type="ARBA" id="ARBA00023136"/>
    </source>
</evidence>
<keyword evidence="5" id="KW-0813">Transport</keyword>
<dbReference type="Gene3D" id="3.40.50.300">
    <property type="entry name" value="P-loop containing nucleotide triphosphate hydrolases"/>
    <property type="match status" value="1"/>
</dbReference>
<dbReference type="InterPro" id="IPR017871">
    <property type="entry name" value="ABC_transporter-like_CS"/>
</dbReference>
<proteinExistence type="inferred from homology"/>
<dbReference type="Pfam" id="PF12399">
    <property type="entry name" value="BCA_ABC_TP_C"/>
    <property type="match status" value="1"/>
</dbReference>
<dbReference type="PANTHER" id="PTHR45772:SF10">
    <property type="entry name" value="LIPOPOLYSACCHARIDE EXPORT SYSTEM ATP-BINDING PROTEIN LPTB"/>
    <property type="match status" value="1"/>
</dbReference>
<keyword evidence="6" id="KW-1003">Cell membrane</keyword>
<protein>
    <recommendedName>
        <fullName evidence="4">Lipopolysaccharide export system ATP-binding protein LptB</fullName>
    </recommendedName>
</protein>
<comment type="subunit">
    <text evidence="14">Component of the lipopolysaccharide transport and assembly complex. The LptBFG transporter is composed of two ATP-binding proteins (LptB) and two transmembrane proteins (LptF and LptG).</text>
</comment>